<dbReference type="InterPro" id="IPR001077">
    <property type="entry name" value="COMT_C"/>
</dbReference>
<feature type="domain" description="O-methyltransferase C-terminal" evidence="4">
    <location>
        <begin position="128"/>
        <end position="229"/>
    </location>
</feature>
<name>A0AAW0LBG6_QUESU</name>
<dbReference type="PROSITE" id="PS51683">
    <property type="entry name" value="SAM_OMT_II"/>
    <property type="match status" value="1"/>
</dbReference>
<dbReference type="InterPro" id="IPR029063">
    <property type="entry name" value="SAM-dependent_MTases_sf"/>
</dbReference>
<gene>
    <name evidence="6" type="primary">OMT1_5</name>
    <name evidence="6" type="ORF">CFP56_005424</name>
</gene>
<evidence type="ECO:0000256" key="1">
    <source>
        <dbReference type="ARBA" id="ARBA00022603"/>
    </source>
</evidence>
<dbReference type="PIRSF" id="PIRSF005739">
    <property type="entry name" value="O-mtase"/>
    <property type="match status" value="1"/>
</dbReference>
<dbReference type="InterPro" id="IPR036390">
    <property type="entry name" value="WH_DNA-bd_sf"/>
</dbReference>
<dbReference type="InterPro" id="IPR012967">
    <property type="entry name" value="COMT_dimerisation"/>
</dbReference>
<dbReference type="Gene3D" id="3.40.50.150">
    <property type="entry name" value="Vaccinia Virus protein VP39"/>
    <property type="match status" value="2"/>
</dbReference>
<dbReference type="InterPro" id="IPR036388">
    <property type="entry name" value="WH-like_DNA-bd_sf"/>
</dbReference>
<dbReference type="SUPFAM" id="SSF46785">
    <property type="entry name" value="Winged helix' DNA-binding domain"/>
    <property type="match status" value="1"/>
</dbReference>
<accession>A0AAW0LBG6</accession>
<feature type="domain" description="O-methyltransferase dimerisation" evidence="5">
    <location>
        <begin position="27"/>
        <end position="119"/>
    </location>
</feature>
<reference evidence="6 7" key="1">
    <citation type="journal article" date="2018" name="Sci. Data">
        <title>The draft genome sequence of cork oak.</title>
        <authorList>
            <person name="Ramos A.M."/>
            <person name="Usie A."/>
            <person name="Barbosa P."/>
            <person name="Barros P.M."/>
            <person name="Capote T."/>
            <person name="Chaves I."/>
            <person name="Simoes F."/>
            <person name="Abreu I."/>
            <person name="Carrasquinho I."/>
            <person name="Faro C."/>
            <person name="Guimaraes J.B."/>
            <person name="Mendonca D."/>
            <person name="Nobrega F."/>
            <person name="Rodrigues L."/>
            <person name="Saibo N.J.M."/>
            <person name="Varela M.C."/>
            <person name="Egas C."/>
            <person name="Matos J."/>
            <person name="Miguel C.M."/>
            <person name="Oliveira M.M."/>
            <person name="Ricardo C.P."/>
            <person name="Goncalves S."/>
        </authorList>
    </citation>
    <scope>NUCLEOTIDE SEQUENCE [LARGE SCALE GENOMIC DNA]</scope>
    <source>
        <strain evidence="7">cv. HL8</strain>
    </source>
</reference>
<evidence type="ECO:0000256" key="2">
    <source>
        <dbReference type="ARBA" id="ARBA00022679"/>
    </source>
</evidence>
<evidence type="ECO:0000313" key="6">
    <source>
        <dbReference type="EMBL" id="KAK7848234.1"/>
    </source>
</evidence>
<dbReference type="Pfam" id="PF00891">
    <property type="entry name" value="Methyltransf_2"/>
    <property type="match status" value="1"/>
</dbReference>
<dbReference type="FunFam" id="1.10.10.10:FF:000357">
    <property type="entry name" value="Caffeic acid 3-O-methyltransferase"/>
    <property type="match status" value="1"/>
</dbReference>
<sequence>MSSTQNQGTPSSINEEDDDACLYAMLLSSSHVFPMVLHAAIELNLFEIIAKASPNAYMSPSEIASQLPTQSPDAPYMLDRMLRLLASYSLLTCSMRTCEDGSVERLYRVSTAGKFYVQDEDGGSAGGNLFQKVHGMSIFQYMKADPTLNNFFNKAMADLSGIHMKKILEKYEGFEGISLLVDVGGGTGASLNMIISKYPSIKGINFDLPQVIQHAPSYPGIEHVGGDMYCIKLLKNCNNALPEIGKVIIMDLIMPEAPEASNAAKYVSMLDNAMFIQPGGKERTEKEFESLSKASGFSGREALCKVSGFSGFRVICRAFTALGVMELYK</sequence>
<dbReference type="GO" id="GO:0032259">
    <property type="term" value="P:methylation"/>
    <property type="evidence" value="ECO:0007669"/>
    <property type="project" value="UniProtKB-KW"/>
</dbReference>
<keyword evidence="2" id="KW-0808">Transferase</keyword>
<dbReference type="PANTHER" id="PTHR11746">
    <property type="entry name" value="O-METHYLTRANSFERASE"/>
    <property type="match status" value="1"/>
</dbReference>
<evidence type="ECO:0000256" key="3">
    <source>
        <dbReference type="ARBA" id="ARBA00022691"/>
    </source>
</evidence>
<dbReference type="Gene3D" id="1.10.10.10">
    <property type="entry name" value="Winged helix-like DNA-binding domain superfamily/Winged helix DNA-binding domain"/>
    <property type="match status" value="1"/>
</dbReference>
<dbReference type="GO" id="GO:0008171">
    <property type="term" value="F:O-methyltransferase activity"/>
    <property type="evidence" value="ECO:0007669"/>
    <property type="project" value="InterPro"/>
</dbReference>
<evidence type="ECO:0000259" key="4">
    <source>
        <dbReference type="Pfam" id="PF00891"/>
    </source>
</evidence>
<organism evidence="6 7">
    <name type="scientific">Quercus suber</name>
    <name type="common">Cork oak</name>
    <dbReference type="NCBI Taxonomy" id="58331"/>
    <lineage>
        <taxon>Eukaryota</taxon>
        <taxon>Viridiplantae</taxon>
        <taxon>Streptophyta</taxon>
        <taxon>Embryophyta</taxon>
        <taxon>Tracheophyta</taxon>
        <taxon>Spermatophyta</taxon>
        <taxon>Magnoliopsida</taxon>
        <taxon>eudicotyledons</taxon>
        <taxon>Gunneridae</taxon>
        <taxon>Pentapetalae</taxon>
        <taxon>rosids</taxon>
        <taxon>fabids</taxon>
        <taxon>Fagales</taxon>
        <taxon>Fagaceae</taxon>
        <taxon>Quercus</taxon>
    </lineage>
</organism>
<keyword evidence="3" id="KW-0949">S-adenosyl-L-methionine</keyword>
<dbReference type="Pfam" id="PF08100">
    <property type="entry name" value="Dimerisation"/>
    <property type="match status" value="1"/>
</dbReference>
<proteinExistence type="predicted"/>
<comment type="caution">
    <text evidence="6">The sequence shown here is derived from an EMBL/GenBank/DDBJ whole genome shotgun (WGS) entry which is preliminary data.</text>
</comment>
<dbReference type="SUPFAM" id="SSF53335">
    <property type="entry name" value="S-adenosyl-L-methionine-dependent methyltransferases"/>
    <property type="match status" value="1"/>
</dbReference>
<keyword evidence="1" id="KW-0489">Methyltransferase</keyword>
<dbReference type="EMBL" id="PKMF04000130">
    <property type="protein sequence ID" value="KAK7848234.1"/>
    <property type="molecule type" value="Genomic_DNA"/>
</dbReference>
<protein>
    <submittedName>
        <fullName evidence="6">Caffeic acid 3-o-methyltransferase 1</fullName>
    </submittedName>
</protein>
<dbReference type="GO" id="GO:0046983">
    <property type="term" value="F:protein dimerization activity"/>
    <property type="evidence" value="ECO:0007669"/>
    <property type="project" value="InterPro"/>
</dbReference>
<evidence type="ECO:0000313" key="7">
    <source>
        <dbReference type="Proteomes" id="UP000237347"/>
    </source>
</evidence>
<evidence type="ECO:0000259" key="5">
    <source>
        <dbReference type="Pfam" id="PF08100"/>
    </source>
</evidence>
<dbReference type="Proteomes" id="UP000237347">
    <property type="component" value="Unassembled WGS sequence"/>
</dbReference>
<dbReference type="InterPro" id="IPR016461">
    <property type="entry name" value="COMT-like"/>
</dbReference>
<dbReference type="AlphaFoldDB" id="A0AAW0LBG6"/>
<keyword evidence="7" id="KW-1185">Reference proteome</keyword>